<keyword evidence="2" id="KW-1185">Reference proteome</keyword>
<dbReference type="Pfam" id="PF04237">
    <property type="entry name" value="YjbR"/>
    <property type="match status" value="1"/>
</dbReference>
<dbReference type="InterPro" id="IPR038056">
    <property type="entry name" value="YjbR-like_sf"/>
</dbReference>
<dbReference type="GO" id="GO:0016740">
    <property type="term" value="F:transferase activity"/>
    <property type="evidence" value="ECO:0007669"/>
    <property type="project" value="UniProtKB-KW"/>
</dbReference>
<keyword evidence="1" id="KW-0808">Transferase</keyword>
<evidence type="ECO:0000313" key="2">
    <source>
        <dbReference type="Proteomes" id="UP000238164"/>
    </source>
</evidence>
<organism evidence="1 2">
    <name type="scientific">Micropruina glycogenica</name>
    <dbReference type="NCBI Taxonomy" id="75385"/>
    <lineage>
        <taxon>Bacteria</taxon>
        <taxon>Bacillati</taxon>
        <taxon>Actinomycetota</taxon>
        <taxon>Actinomycetes</taxon>
        <taxon>Propionibacteriales</taxon>
        <taxon>Nocardioidaceae</taxon>
        <taxon>Micropruina</taxon>
    </lineage>
</organism>
<sequence>MSHPSRFEADDPYLARLREVCLALPEAAEKVSHGHPNFYTTKVFAVFGGVVKGDHYNTRWSRSVLVRPDLLTREQSLADDRFFVPAYYGPSGWVGLDFTAAAVDWAEVADLVEQSYRNTAPARLLRLLP</sequence>
<dbReference type="OrthoDB" id="8479417at2"/>
<gene>
    <name evidence="1" type="ORF">MPLG2_2484</name>
</gene>
<dbReference type="KEGG" id="mgg:MPLG2_2484"/>
<evidence type="ECO:0000313" key="1">
    <source>
        <dbReference type="EMBL" id="SPD87514.1"/>
    </source>
</evidence>
<accession>A0A2N9JHG1</accession>
<dbReference type="RefSeq" id="WP_105186229.1">
    <property type="nucleotide sequence ID" value="NZ_BAAAGO010000031.1"/>
</dbReference>
<dbReference type="SUPFAM" id="SSF142906">
    <property type="entry name" value="YjbR-like"/>
    <property type="match status" value="1"/>
</dbReference>
<proteinExistence type="predicted"/>
<dbReference type="AlphaFoldDB" id="A0A2N9JHG1"/>
<dbReference type="Gene3D" id="3.90.1150.30">
    <property type="match status" value="1"/>
</dbReference>
<dbReference type="Proteomes" id="UP000238164">
    <property type="component" value="Chromosome 1"/>
</dbReference>
<dbReference type="InterPro" id="IPR058532">
    <property type="entry name" value="YjbR/MT2646/Rv2570-like"/>
</dbReference>
<protein>
    <submittedName>
        <fullName evidence="1">Phosphoribosylglycinamide formyltransferase</fullName>
    </submittedName>
</protein>
<dbReference type="EMBL" id="LT985188">
    <property type="protein sequence ID" value="SPD87514.1"/>
    <property type="molecule type" value="Genomic_DNA"/>
</dbReference>
<reference evidence="1 2" key="1">
    <citation type="submission" date="2018-02" db="EMBL/GenBank/DDBJ databases">
        <authorList>
            <person name="Cohen D.B."/>
            <person name="Kent A.D."/>
        </authorList>
    </citation>
    <scope>NUCLEOTIDE SEQUENCE [LARGE SCALE GENOMIC DNA]</scope>
    <source>
        <strain evidence="1">1</strain>
    </source>
</reference>
<name>A0A2N9JHG1_9ACTN</name>